<evidence type="ECO:0000313" key="2">
    <source>
        <dbReference type="Proteomes" id="UP001433508"/>
    </source>
</evidence>
<protein>
    <submittedName>
        <fullName evidence="1">Uncharacterized protein</fullName>
    </submittedName>
</protein>
<sequence length="411" mass="47108">MLAFRCHFRHFLKYVSKDWWHDLVPFAFWRLRDVVQHGVLVSSPLKSEISGNHFKLNQLSESTGSTAELLSTTAMQDSSALDIFRGSDRNSPSDYNKALFLLKNNPPEQRLDVPMPYSQYLQLESSWSQSKSENNISEEKRYPSLSYDGLMRIATVVTTQSALHEYTAAGFREIIASSVKEYLAVHESRAIPGIIDSGSTTVEEPRPHGWASKEPDQSFIYFRPGSKRRLQVAFECGFSEDYKALCRDKDLWIRHMGAKVVVLICLTEKPHYRSPPTASDNIEDMRAEVDKMEQHVAEVLGKNIGQNSYGQLEYRGHIWLGKIDELFVEVWRAEQPDPTRKWVMKDGHFNPLPNIGLKIRDFFPENEWASYQIPDSEVQFPGSDQLFLKVVAAMQATATARFAHFLHSRQT</sequence>
<name>A0ACC3SWY9_LIPKO</name>
<organism evidence="1 2">
    <name type="scientific">Lipomyces kononenkoae</name>
    <name type="common">Yeast</name>
    <dbReference type="NCBI Taxonomy" id="34357"/>
    <lineage>
        <taxon>Eukaryota</taxon>
        <taxon>Fungi</taxon>
        <taxon>Dikarya</taxon>
        <taxon>Ascomycota</taxon>
        <taxon>Saccharomycotina</taxon>
        <taxon>Lipomycetes</taxon>
        <taxon>Lipomycetales</taxon>
        <taxon>Lipomycetaceae</taxon>
        <taxon>Lipomyces</taxon>
    </lineage>
</organism>
<evidence type="ECO:0000313" key="1">
    <source>
        <dbReference type="EMBL" id="KAK9236149.1"/>
    </source>
</evidence>
<proteinExistence type="predicted"/>
<dbReference type="Proteomes" id="UP001433508">
    <property type="component" value="Unassembled WGS sequence"/>
</dbReference>
<gene>
    <name evidence="1" type="ORF">V1525DRAFT_233127</name>
</gene>
<dbReference type="EMBL" id="MU971395">
    <property type="protein sequence ID" value="KAK9236149.1"/>
    <property type="molecule type" value="Genomic_DNA"/>
</dbReference>
<comment type="caution">
    <text evidence="1">The sequence shown here is derived from an EMBL/GenBank/DDBJ whole genome shotgun (WGS) entry which is preliminary data.</text>
</comment>
<accession>A0ACC3SWY9</accession>
<reference evidence="2" key="1">
    <citation type="journal article" date="2024" name="Front. Bioeng. Biotechnol.">
        <title>Genome-scale model development and genomic sequencing of the oleaginous clade Lipomyces.</title>
        <authorList>
            <person name="Czajka J.J."/>
            <person name="Han Y."/>
            <person name="Kim J."/>
            <person name="Mondo S.J."/>
            <person name="Hofstad B.A."/>
            <person name="Robles A."/>
            <person name="Haridas S."/>
            <person name="Riley R."/>
            <person name="LaButti K."/>
            <person name="Pangilinan J."/>
            <person name="Andreopoulos W."/>
            <person name="Lipzen A."/>
            <person name="Yan J."/>
            <person name="Wang M."/>
            <person name="Ng V."/>
            <person name="Grigoriev I.V."/>
            <person name="Spatafora J.W."/>
            <person name="Magnuson J.K."/>
            <person name="Baker S.E."/>
            <person name="Pomraning K.R."/>
        </authorList>
    </citation>
    <scope>NUCLEOTIDE SEQUENCE [LARGE SCALE GENOMIC DNA]</scope>
    <source>
        <strain evidence="2">CBS 7786</strain>
    </source>
</reference>
<keyword evidence="2" id="KW-1185">Reference proteome</keyword>